<protein>
    <submittedName>
        <fullName evidence="1">Uncharacterized protein</fullName>
    </submittedName>
</protein>
<sequence>MTQDKIAGLLDKGVPAHLVAQLVSGSMLAPVLQELLAALPDVTSAITSLGPAGLVVEERGSSTINALTVPTGDGMVIVFNAGLSSALMSVCAAVSRMTASLPGTHRDASAGDPDLHSAAGALMELAVLVDWATSRARKPIHGRSDASVTELELTMAHHATRFGLCHELGHVLAFVDQREQVTEPVQVETVVLDALQDGWEREHEADRVGLKLYRQVLAVEQESQCWAPIGAEVFLQTAGMLEDQLPGSDVNRHPSVDERLVRLRSQFLEVDEPADDLASLAADIRRHLEGGRGFLREDIPTRRTSTIEVLDDMFSLYGKAEAQLSEEDKIGLGRQVALFLTQRSAGATLDYLHRKLWAPASALEVERGRPSPERNLAQYALGWLSEEMLECLDWPDGPRGNRR</sequence>
<proteinExistence type="predicted"/>
<dbReference type="RefSeq" id="WP_210056207.1">
    <property type="nucleotide sequence ID" value="NZ_BAAAMH010000003.1"/>
</dbReference>
<name>A0ABS4Z9W3_9ACTN</name>
<organism evidence="1 2">
    <name type="scientific">Microlunatus capsulatus</name>
    <dbReference type="NCBI Taxonomy" id="99117"/>
    <lineage>
        <taxon>Bacteria</taxon>
        <taxon>Bacillati</taxon>
        <taxon>Actinomycetota</taxon>
        <taxon>Actinomycetes</taxon>
        <taxon>Propionibacteriales</taxon>
        <taxon>Propionibacteriaceae</taxon>
        <taxon>Microlunatus</taxon>
    </lineage>
</organism>
<keyword evidence="2" id="KW-1185">Reference proteome</keyword>
<comment type="caution">
    <text evidence="1">The sequence shown here is derived from an EMBL/GenBank/DDBJ whole genome shotgun (WGS) entry which is preliminary data.</text>
</comment>
<reference evidence="1 2" key="1">
    <citation type="submission" date="2021-03" db="EMBL/GenBank/DDBJ databases">
        <title>Sequencing the genomes of 1000 actinobacteria strains.</title>
        <authorList>
            <person name="Klenk H.-P."/>
        </authorList>
    </citation>
    <scope>NUCLEOTIDE SEQUENCE [LARGE SCALE GENOMIC DNA]</scope>
    <source>
        <strain evidence="1 2">DSM 12936</strain>
    </source>
</reference>
<dbReference type="Proteomes" id="UP000758168">
    <property type="component" value="Unassembled WGS sequence"/>
</dbReference>
<accession>A0ABS4Z9W3</accession>
<gene>
    <name evidence="1" type="ORF">JOF54_002467</name>
</gene>
<dbReference type="EMBL" id="JAGIOB010000001">
    <property type="protein sequence ID" value="MBP2417545.1"/>
    <property type="molecule type" value="Genomic_DNA"/>
</dbReference>
<evidence type="ECO:0000313" key="2">
    <source>
        <dbReference type="Proteomes" id="UP000758168"/>
    </source>
</evidence>
<evidence type="ECO:0000313" key="1">
    <source>
        <dbReference type="EMBL" id="MBP2417545.1"/>
    </source>
</evidence>